<comment type="caution">
    <text evidence="14">The sequence shown here is derived from an EMBL/GenBank/DDBJ whole genome shotgun (WGS) entry which is preliminary data.</text>
</comment>
<evidence type="ECO:0000259" key="12">
    <source>
        <dbReference type="PROSITE" id="PS50111"/>
    </source>
</evidence>
<sequence length="661" mass="72641">MKTLQAKMIFFFTLFVGIVLISSQLASYLLATTQAEKHVDRETKAIVHDVTQFVENELHNVNMDLQQYAKSDLIHRIFETENIDEAKGKLVDDFQLYAKLHASVESIYVGTKGGETLTSLNTWSNQGPGYNPIEKEWYTEGVKEGGNVWRSQPYKDTVTGNMVITNSIAVHSPTTGDVVGVVAVDLSVDYFKQIMKSMNIAYGGQGFILSNNHIAFTYPGKDGEDLSGDPHVQQMNAMDGSFEGTLEEEKVKYYYAGTPLGWTVGVVYPINELMAEAVEFRTISILMFVASVVVTIIIVYVIARRISIPIRRLRNGVCKVAEGDLTVQLERAKSQELNQLTTAFNDMVVQMRNMVGAIQTNVVTVQDVSKKVSVSAQETISSSKEVAGAMESVAGHATKQAYEIEGIMIQIDNMADSITDVNTSMLSMSEMSTKAEGASRAGREKLHGLRNASSESNMKLTEAERVVAELVERVEMISEVISSIRTISDQTNLLALNASIEAARAGDHGKGFAVVAQEVRKLAEQSKLATDNVSETIKGIQEETKRAVEAMKGTRNMMDEQGKSVTNAESAFLEITSIAEVLGESIGDVTKAMKTIAEEQEHFVEIVHVFSGGSQEVASSSEEVQASTDEQLRHLQHVVETLDDLTEESNNLSETVQHFKI</sequence>
<evidence type="ECO:0000313" key="15">
    <source>
        <dbReference type="Proteomes" id="UP000605259"/>
    </source>
</evidence>
<keyword evidence="2" id="KW-1003">Cell membrane</keyword>
<feature type="domain" description="Methyl-accepting transducer" evidence="12">
    <location>
        <begin position="375"/>
        <end position="611"/>
    </location>
</feature>
<dbReference type="Pfam" id="PF02743">
    <property type="entry name" value="dCache_1"/>
    <property type="match status" value="1"/>
</dbReference>
<dbReference type="GO" id="GO:0005886">
    <property type="term" value="C:plasma membrane"/>
    <property type="evidence" value="ECO:0007669"/>
    <property type="project" value="UniProtKB-SubCell"/>
</dbReference>
<proteinExistence type="inferred from homology"/>
<dbReference type="SMART" id="SM00304">
    <property type="entry name" value="HAMP"/>
    <property type="match status" value="1"/>
</dbReference>
<evidence type="ECO:0000256" key="6">
    <source>
        <dbReference type="ARBA" id="ARBA00022989"/>
    </source>
</evidence>
<protein>
    <submittedName>
        <fullName evidence="14">Methyl-accepting chemotaxis protein</fullName>
    </submittedName>
</protein>
<dbReference type="PROSITE" id="PS50111">
    <property type="entry name" value="CHEMOTAXIS_TRANSDUC_2"/>
    <property type="match status" value="1"/>
</dbReference>
<name>A0A917ARV5_9BACI</name>
<dbReference type="SMART" id="SM00283">
    <property type="entry name" value="MA"/>
    <property type="match status" value="1"/>
</dbReference>
<dbReference type="Gene3D" id="1.10.287.950">
    <property type="entry name" value="Methyl-accepting chemotaxis protein"/>
    <property type="match status" value="1"/>
</dbReference>
<dbReference type="InterPro" id="IPR033479">
    <property type="entry name" value="dCache_1"/>
</dbReference>
<dbReference type="CDD" id="cd11386">
    <property type="entry name" value="MCP_signal"/>
    <property type="match status" value="1"/>
</dbReference>
<dbReference type="PANTHER" id="PTHR32089">
    <property type="entry name" value="METHYL-ACCEPTING CHEMOTAXIS PROTEIN MCPB"/>
    <property type="match status" value="1"/>
</dbReference>
<evidence type="ECO:0000256" key="4">
    <source>
        <dbReference type="ARBA" id="ARBA00022500"/>
    </source>
</evidence>
<organism evidence="14 15">
    <name type="scientific">Priestia taiwanensis</name>
    <dbReference type="NCBI Taxonomy" id="1347902"/>
    <lineage>
        <taxon>Bacteria</taxon>
        <taxon>Bacillati</taxon>
        <taxon>Bacillota</taxon>
        <taxon>Bacilli</taxon>
        <taxon>Bacillales</taxon>
        <taxon>Bacillaceae</taxon>
        <taxon>Priestia</taxon>
    </lineage>
</organism>
<dbReference type="GO" id="GO:0006935">
    <property type="term" value="P:chemotaxis"/>
    <property type="evidence" value="ECO:0007669"/>
    <property type="project" value="UniProtKB-KW"/>
</dbReference>
<dbReference type="EMBL" id="BMFK01000001">
    <property type="protein sequence ID" value="GGE69478.1"/>
    <property type="molecule type" value="Genomic_DNA"/>
</dbReference>
<dbReference type="InterPro" id="IPR004089">
    <property type="entry name" value="MCPsignal_dom"/>
</dbReference>
<dbReference type="Pfam" id="PF00015">
    <property type="entry name" value="MCPsignal"/>
    <property type="match status" value="1"/>
</dbReference>
<keyword evidence="15" id="KW-1185">Reference proteome</keyword>
<dbReference type="Gene3D" id="3.30.450.20">
    <property type="entry name" value="PAS domain"/>
    <property type="match status" value="2"/>
</dbReference>
<evidence type="ECO:0000256" key="2">
    <source>
        <dbReference type="ARBA" id="ARBA00022475"/>
    </source>
</evidence>
<gene>
    <name evidence="14" type="ORF">GCM10007140_19420</name>
</gene>
<evidence type="ECO:0000256" key="8">
    <source>
        <dbReference type="ARBA" id="ARBA00023224"/>
    </source>
</evidence>
<dbReference type="InterPro" id="IPR029151">
    <property type="entry name" value="Sensor-like_sf"/>
</dbReference>
<dbReference type="InterPro" id="IPR003660">
    <property type="entry name" value="HAMP_dom"/>
</dbReference>
<dbReference type="SUPFAM" id="SSF58104">
    <property type="entry name" value="Methyl-accepting chemotaxis protein (MCP) signaling domain"/>
    <property type="match status" value="1"/>
</dbReference>
<keyword evidence="6 11" id="KW-1133">Transmembrane helix</keyword>
<comment type="subcellular location">
    <subcellularLocation>
        <location evidence="1">Cell membrane</location>
        <topology evidence="1">Multi-pass membrane protein</topology>
    </subcellularLocation>
</comment>
<dbReference type="PROSITE" id="PS50885">
    <property type="entry name" value="HAMP"/>
    <property type="match status" value="1"/>
</dbReference>
<evidence type="ECO:0000259" key="13">
    <source>
        <dbReference type="PROSITE" id="PS50885"/>
    </source>
</evidence>
<dbReference type="GO" id="GO:0007165">
    <property type="term" value="P:signal transduction"/>
    <property type="evidence" value="ECO:0007669"/>
    <property type="project" value="UniProtKB-KW"/>
</dbReference>
<reference evidence="14" key="2">
    <citation type="submission" date="2020-09" db="EMBL/GenBank/DDBJ databases">
        <authorList>
            <person name="Sun Q."/>
            <person name="Zhou Y."/>
        </authorList>
    </citation>
    <scope>NUCLEOTIDE SEQUENCE</scope>
    <source>
        <strain evidence="14">CGMCC 1.12698</strain>
    </source>
</reference>
<dbReference type="SUPFAM" id="SSF103190">
    <property type="entry name" value="Sensory domain-like"/>
    <property type="match status" value="1"/>
</dbReference>
<keyword evidence="5 11" id="KW-0812">Transmembrane</keyword>
<dbReference type="CDD" id="cd06225">
    <property type="entry name" value="HAMP"/>
    <property type="match status" value="1"/>
</dbReference>
<keyword evidence="4" id="KW-0145">Chemotaxis</keyword>
<evidence type="ECO:0000256" key="7">
    <source>
        <dbReference type="ARBA" id="ARBA00023136"/>
    </source>
</evidence>
<evidence type="ECO:0000256" key="1">
    <source>
        <dbReference type="ARBA" id="ARBA00004651"/>
    </source>
</evidence>
<dbReference type="RefSeq" id="WP_188388164.1">
    <property type="nucleotide sequence ID" value="NZ_BMFK01000001.1"/>
</dbReference>
<feature type="transmembrane region" description="Helical" evidence="11">
    <location>
        <begin position="283"/>
        <end position="303"/>
    </location>
</feature>
<evidence type="ECO:0000256" key="10">
    <source>
        <dbReference type="PROSITE-ProRule" id="PRU00284"/>
    </source>
</evidence>
<dbReference type="Gene3D" id="6.10.340.10">
    <property type="match status" value="1"/>
</dbReference>
<evidence type="ECO:0000256" key="9">
    <source>
        <dbReference type="ARBA" id="ARBA00029447"/>
    </source>
</evidence>
<dbReference type="Pfam" id="PF00672">
    <property type="entry name" value="HAMP"/>
    <property type="match status" value="1"/>
</dbReference>
<dbReference type="CDD" id="cd18773">
    <property type="entry name" value="PDC1_HK_sensor"/>
    <property type="match status" value="1"/>
</dbReference>
<feature type="domain" description="HAMP" evidence="13">
    <location>
        <begin position="304"/>
        <end position="356"/>
    </location>
</feature>
<accession>A0A917ARV5</accession>
<comment type="similarity">
    <text evidence="9">Belongs to the methyl-accepting chemotaxis (MCP) protein family.</text>
</comment>
<dbReference type="Proteomes" id="UP000605259">
    <property type="component" value="Unassembled WGS sequence"/>
</dbReference>
<dbReference type="AlphaFoldDB" id="A0A917ARV5"/>
<keyword evidence="7 11" id="KW-0472">Membrane</keyword>
<evidence type="ECO:0000256" key="3">
    <source>
        <dbReference type="ARBA" id="ARBA00022481"/>
    </source>
</evidence>
<dbReference type="PANTHER" id="PTHR32089:SF114">
    <property type="entry name" value="METHYL-ACCEPTING CHEMOTAXIS PROTEIN MCPB"/>
    <property type="match status" value="1"/>
</dbReference>
<reference evidence="14" key="1">
    <citation type="journal article" date="2014" name="Int. J. Syst. Evol. Microbiol.">
        <title>Complete genome sequence of Corynebacterium casei LMG S-19264T (=DSM 44701T), isolated from a smear-ripened cheese.</title>
        <authorList>
            <consortium name="US DOE Joint Genome Institute (JGI-PGF)"/>
            <person name="Walter F."/>
            <person name="Albersmeier A."/>
            <person name="Kalinowski J."/>
            <person name="Ruckert C."/>
        </authorList>
    </citation>
    <scope>NUCLEOTIDE SEQUENCE</scope>
    <source>
        <strain evidence="14">CGMCC 1.12698</strain>
    </source>
</reference>
<keyword evidence="8 10" id="KW-0807">Transducer</keyword>
<keyword evidence="3" id="KW-0488">Methylation</keyword>
<evidence type="ECO:0000256" key="11">
    <source>
        <dbReference type="SAM" id="Phobius"/>
    </source>
</evidence>
<evidence type="ECO:0000256" key="5">
    <source>
        <dbReference type="ARBA" id="ARBA00022692"/>
    </source>
</evidence>
<evidence type="ECO:0000313" key="14">
    <source>
        <dbReference type="EMBL" id="GGE69478.1"/>
    </source>
</evidence>